<sequence length="532" mass="59387">MLPHLLRIPETDLRKRFDVSTVSASGPMIIARLLLCIALCIQQLPPDANLPRLRTKVPLRELMEKIVAFVTGTVISDDELTGSIEGVECFTLQGLYQIFAGNFRRGWLAYRKAINVAQLMGLHRVSLKISQEATDPMEARRHYMWFQIMQEERYVSLILGVPSATGSTPFPFDEMAQRLSTEALYHKNLCQISGLILARNQGDSTHAFSTTQEIDEELESLAKQMPQSWWEIPTSFADARTDEAAIQFQRMMCHIWHFEFQTLVHLPFMLRTATDRRYEYSRVSCLSASRSLIMRWMFIRSLHGQTLFSNLVEFQAFTAAITLLLGLLGTTHSTDPVVLKERQEDLQLVDTVVQVFEGMKQYGTGVHVVSQSISVIHTLLGIVRNEGNSSGILRIAIPHFGTISVARGGTVQSLEGERILGANPRSQSIPMQGKSPLQALRSNSSPSSTGAGSTRPSMSAPKQKEYQSLGGTVDVNGNDAAMQNTVLQFTSSQFPTLDAQVVDPTTGWPFQESDMMFFDSLLNTDVAGNWDF</sequence>
<keyword evidence="6" id="KW-1185">Reference proteome</keyword>
<dbReference type="EMBL" id="KZ613848">
    <property type="protein sequence ID" value="PMD56164.1"/>
    <property type="molecule type" value="Genomic_DNA"/>
</dbReference>
<keyword evidence="3" id="KW-0539">Nucleus</keyword>
<evidence type="ECO:0000256" key="2">
    <source>
        <dbReference type="ARBA" id="ARBA00023163"/>
    </source>
</evidence>
<dbReference type="AlphaFoldDB" id="A0A2J6SZH0"/>
<dbReference type="GeneID" id="36583397"/>
<evidence type="ECO:0000256" key="4">
    <source>
        <dbReference type="SAM" id="MobiDB-lite"/>
    </source>
</evidence>
<name>A0A2J6SZH0_9HELO</name>
<evidence type="ECO:0000256" key="1">
    <source>
        <dbReference type="ARBA" id="ARBA00023015"/>
    </source>
</evidence>
<evidence type="ECO:0008006" key="7">
    <source>
        <dbReference type="Google" id="ProtNLM"/>
    </source>
</evidence>
<protein>
    <recommendedName>
        <fullName evidence="7">Transcription factor domain-containing protein</fullName>
    </recommendedName>
</protein>
<evidence type="ECO:0000256" key="3">
    <source>
        <dbReference type="ARBA" id="ARBA00023242"/>
    </source>
</evidence>
<evidence type="ECO:0000313" key="6">
    <source>
        <dbReference type="Proteomes" id="UP000235371"/>
    </source>
</evidence>
<dbReference type="CDD" id="cd12148">
    <property type="entry name" value="fungal_TF_MHR"/>
    <property type="match status" value="1"/>
</dbReference>
<reference evidence="5 6" key="1">
    <citation type="submission" date="2016-04" db="EMBL/GenBank/DDBJ databases">
        <title>A degradative enzymes factory behind the ericoid mycorrhizal symbiosis.</title>
        <authorList>
            <consortium name="DOE Joint Genome Institute"/>
            <person name="Martino E."/>
            <person name="Morin E."/>
            <person name="Grelet G."/>
            <person name="Kuo A."/>
            <person name="Kohler A."/>
            <person name="Daghino S."/>
            <person name="Barry K."/>
            <person name="Choi C."/>
            <person name="Cichocki N."/>
            <person name="Clum A."/>
            <person name="Copeland A."/>
            <person name="Hainaut M."/>
            <person name="Haridas S."/>
            <person name="Labutti K."/>
            <person name="Lindquist E."/>
            <person name="Lipzen A."/>
            <person name="Khouja H.-R."/>
            <person name="Murat C."/>
            <person name="Ohm R."/>
            <person name="Olson A."/>
            <person name="Spatafora J."/>
            <person name="Veneault-Fourrey C."/>
            <person name="Henrissat B."/>
            <person name="Grigoriev I."/>
            <person name="Martin F."/>
            <person name="Perotto S."/>
        </authorList>
    </citation>
    <scope>NUCLEOTIDE SEQUENCE [LARGE SCALE GENOMIC DNA]</scope>
    <source>
        <strain evidence="5 6">E</strain>
    </source>
</reference>
<gene>
    <name evidence="5" type="ORF">K444DRAFT_535740</name>
</gene>
<evidence type="ECO:0000313" key="5">
    <source>
        <dbReference type="EMBL" id="PMD56164.1"/>
    </source>
</evidence>
<feature type="region of interest" description="Disordered" evidence="4">
    <location>
        <begin position="421"/>
        <end position="473"/>
    </location>
</feature>
<accession>A0A2J6SZH0</accession>
<dbReference type="PANTHER" id="PTHR47840:SF1">
    <property type="entry name" value="ZN(II)2CYS6 TRANSCRIPTION FACTOR (EUROFUNG)"/>
    <property type="match status" value="1"/>
</dbReference>
<dbReference type="RefSeq" id="XP_024733068.1">
    <property type="nucleotide sequence ID" value="XM_024875317.1"/>
</dbReference>
<feature type="compositionally biased region" description="Low complexity" evidence="4">
    <location>
        <begin position="441"/>
        <end position="457"/>
    </location>
</feature>
<proteinExistence type="predicted"/>
<dbReference type="Proteomes" id="UP000235371">
    <property type="component" value="Unassembled WGS sequence"/>
</dbReference>
<dbReference type="InParanoid" id="A0A2J6SZH0"/>
<organism evidence="5 6">
    <name type="scientific">Hyaloscypha bicolor E</name>
    <dbReference type="NCBI Taxonomy" id="1095630"/>
    <lineage>
        <taxon>Eukaryota</taxon>
        <taxon>Fungi</taxon>
        <taxon>Dikarya</taxon>
        <taxon>Ascomycota</taxon>
        <taxon>Pezizomycotina</taxon>
        <taxon>Leotiomycetes</taxon>
        <taxon>Helotiales</taxon>
        <taxon>Hyaloscyphaceae</taxon>
        <taxon>Hyaloscypha</taxon>
        <taxon>Hyaloscypha bicolor</taxon>
    </lineage>
</organism>
<dbReference type="STRING" id="1095630.A0A2J6SZH0"/>
<dbReference type="OrthoDB" id="5392779at2759"/>
<keyword evidence="1" id="KW-0805">Transcription regulation</keyword>
<dbReference type="PANTHER" id="PTHR47840">
    <property type="entry name" value="ZN(II)2CYS6 TRANSCRIPTION FACTOR (EUROFUNG)-RELATED"/>
    <property type="match status" value="1"/>
</dbReference>
<keyword evidence="2" id="KW-0804">Transcription</keyword>